<dbReference type="GO" id="GO:0015423">
    <property type="term" value="F:ABC-type maltose transporter activity"/>
    <property type="evidence" value="ECO:0007669"/>
    <property type="project" value="TreeGrafter"/>
</dbReference>
<keyword evidence="7 8" id="KW-0472">Membrane</keyword>
<feature type="transmembrane region" description="Helical" evidence="8">
    <location>
        <begin position="439"/>
        <end position="458"/>
    </location>
</feature>
<feature type="transmembrane region" description="Helical" evidence="8">
    <location>
        <begin position="34"/>
        <end position="55"/>
    </location>
</feature>
<dbReference type="SUPFAM" id="SSF161098">
    <property type="entry name" value="MetI-like"/>
    <property type="match status" value="1"/>
</dbReference>
<dbReference type="EMBL" id="CAEZUS010000113">
    <property type="protein sequence ID" value="CAB4612545.1"/>
    <property type="molecule type" value="Genomic_DNA"/>
</dbReference>
<evidence type="ECO:0000256" key="4">
    <source>
        <dbReference type="ARBA" id="ARBA00022597"/>
    </source>
</evidence>
<evidence type="ECO:0000256" key="6">
    <source>
        <dbReference type="ARBA" id="ARBA00022989"/>
    </source>
</evidence>
<keyword evidence="4" id="KW-0762">Sugar transport</keyword>
<feature type="transmembrane region" description="Helical" evidence="8">
    <location>
        <begin position="61"/>
        <end position="79"/>
    </location>
</feature>
<feature type="transmembrane region" description="Helical" evidence="8">
    <location>
        <begin position="305"/>
        <end position="331"/>
    </location>
</feature>
<feature type="transmembrane region" description="Helical" evidence="8">
    <location>
        <begin position="86"/>
        <end position="106"/>
    </location>
</feature>
<dbReference type="CDD" id="cd06261">
    <property type="entry name" value="TM_PBP2"/>
    <property type="match status" value="1"/>
</dbReference>
<accession>A0A6J6HMI7</accession>
<comment type="subcellular location">
    <subcellularLocation>
        <location evidence="1">Cell membrane</location>
        <topology evidence="1">Multi-pass membrane protein</topology>
    </subcellularLocation>
</comment>
<feature type="transmembrane region" description="Helical" evidence="8">
    <location>
        <begin position="343"/>
        <end position="363"/>
    </location>
</feature>
<dbReference type="Pfam" id="PF00528">
    <property type="entry name" value="BPD_transp_1"/>
    <property type="match status" value="1"/>
</dbReference>
<dbReference type="AlphaFoldDB" id="A0A6J6HMI7"/>
<gene>
    <name evidence="10" type="ORF">UFOPK1852_00772</name>
</gene>
<dbReference type="PANTHER" id="PTHR47314">
    <property type="entry name" value="MALTOSE/MALTODEXTRIN TRANSPORT SYSTEM PERMEASE PROTEIN MALF"/>
    <property type="match status" value="1"/>
</dbReference>
<keyword evidence="2" id="KW-0813">Transport</keyword>
<evidence type="ECO:0000256" key="7">
    <source>
        <dbReference type="ARBA" id="ARBA00023136"/>
    </source>
</evidence>
<organism evidence="10">
    <name type="scientific">freshwater metagenome</name>
    <dbReference type="NCBI Taxonomy" id="449393"/>
    <lineage>
        <taxon>unclassified sequences</taxon>
        <taxon>metagenomes</taxon>
        <taxon>ecological metagenomes</taxon>
    </lineage>
</organism>
<feature type="transmembrane region" description="Helical" evidence="8">
    <location>
        <begin position="387"/>
        <end position="408"/>
    </location>
</feature>
<evidence type="ECO:0000256" key="8">
    <source>
        <dbReference type="SAM" id="Phobius"/>
    </source>
</evidence>
<reference evidence="10" key="1">
    <citation type="submission" date="2020-05" db="EMBL/GenBank/DDBJ databases">
        <authorList>
            <person name="Chiriac C."/>
            <person name="Salcher M."/>
            <person name="Ghai R."/>
            <person name="Kavagutti S V."/>
        </authorList>
    </citation>
    <scope>NUCLEOTIDE SEQUENCE</scope>
</reference>
<keyword evidence="3" id="KW-1003">Cell membrane</keyword>
<dbReference type="PANTHER" id="PTHR47314:SF1">
    <property type="entry name" value="MALTOSE_MALTODEXTRIN TRANSPORT SYSTEM PERMEASE PROTEIN MALF"/>
    <property type="match status" value="1"/>
</dbReference>
<dbReference type="InterPro" id="IPR000515">
    <property type="entry name" value="MetI-like"/>
</dbReference>
<name>A0A6J6HMI7_9ZZZZ</name>
<dbReference type="InterPro" id="IPR035277">
    <property type="entry name" value="MalF_N"/>
</dbReference>
<evidence type="ECO:0000256" key="5">
    <source>
        <dbReference type="ARBA" id="ARBA00022692"/>
    </source>
</evidence>
<sequence>MGGETRPRYSFKKSITNLKKAVTVSYIFRGKFAFALKIIILAGVTAILSLLTQSAFASGEYAIGSFLAFGILILNFTYLTKFSVPLKFFAPGILFFIAFVIAPIIFTLTMSNYNYQTGNYISKDEAIEQVLILGVEPDAAQTTFDLVSGKASNGEDAILVSDIANNKFFLSTATSKTEVAADQLTINEYGVATSAPGFTELTAEELSTNTTYSQITYTYQDGYYIKIEGQGVGAVFRRVLTYDAKTDTVNNIFTGETYVNNNRGNFVLKGSEETILKPGWRAPNWFANYSTLVTDPRVRGPLIRVFIWTVVFAGLTVLSTFAFGLLLAIALNKRMRGRRIYRSILILPYAMPSVMSILIWAGMFDSQFGAINNILNTDIAWFSSPTFARAAVLLVNLWLGFPYFYLICSGSLQAIPSELMEAAAIDGANPRQVFRRITLPLLLQILSPLLIASFAYNFNNFNLIYLLTGGGPRKELDGEIAGATDILISYTYKIAFGQNIHNFGLASAISVLIFFLVASISFYGLRKSKVMETFV</sequence>
<feature type="transmembrane region" description="Helical" evidence="8">
    <location>
        <begin position="503"/>
        <end position="525"/>
    </location>
</feature>
<feature type="domain" description="ABC transmembrane type-1" evidence="9">
    <location>
        <begin position="306"/>
        <end position="524"/>
    </location>
</feature>
<dbReference type="GO" id="GO:1990060">
    <property type="term" value="C:maltose transport complex"/>
    <property type="evidence" value="ECO:0007669"/>
    <property type="project" value="TreeGrafter"/>
</dbReference>
<evidence type="ECO:0000256" key="1">
    <source>
        <dbReference type="ARBA" id="ARBA00004651"/>
    </source>
</evidence>
<keyword evidence="5 8" id="KW-0812">Transmembrane</keyword>
<dbReference type="Gene3D" id="1.10.3720.10">
    <property type="entry name" value="MetI-like"/>
    <property type="match status" value="1"/>
</dbReference>
<dbReference type="Gene3D" id="1.20.58.370">
    <property type="entry name" value="MalF N-terminal region-like"/>
    <property type="match status" value="1"/>
</dbReference>
<dbReference type="GO" id="GO:0042956">
    <property type="term" value="P:maltodextrin transmembrane transport"/>
    <property type="evidence" value="ECO:0007669"/>
    <property type="project" value="TreeGrafter"/>
</dbReference>
<evidence type="ECO:0000256" key="3">
    <source>
        <dbReference type="ARBA" id="ARBA00022475"/>
    </source>
</evidence>
<evidence type="ECO:0000313" key="10">
    <source>
        <dbReference type="EMBL" id="CAB4612545.1"/>
    </source>
</evidence>
<evidence type="ECO:0000259" key="9">
    <source>
        <dbReference type="PROSITE" id="PS50928"/>
    </source>
</evidence>
<dbReference type="PROSITE" id="PS50928">
    <property type="entry name" value="ABC_TM1"/>
    <property type="match status" value="1"/>
</dbReference>
<keyword evidence="6 8" id="KW-1133">Transmembrane helix</keyword>
<protein>
    <submittedName>
        <fullName evidence="10">Unannotated protein</fullName>
    </submittedName>
</protein>
<evidence type="ECO:0000256" key="2">
    <source>
        <dbReference type="ARBA" id="ARBA00022448"/>
    </source>
</evidence>
<proteinExistence type="predicted"/>
<dbReference type="SUPFAM" id="SSF160964">
    <property type="entry name" value="MalF N-terminal region-like"/>
    <property type="match status" value="1"/>
</dbReference>
<dbReference type="InterPro" id="IPR035906">
    <property type="entry name" value="MetI-like_sf"/>
</dbReference>